<reference evidence="1 2" key="1">
    <citation type="submission" date="2012-10" db="EMBL/GenBank/DDBJ databases">
        <authorList>
            <person name="Strain E.A."/>
            <person name="Brown E."/>
            <person name="Allard M.W."/>
            <person name="Gonzalez-Escalona N."/>
            <person name="Timme R."/>
        </authorList>
    </citation>
    <scope>NUCLEOTIDE SEQUENCE [LARGE SCALE GENOMIC DNA]</scope>
    <source>
        <strain evidence="1 2">CFSAN001627</strain>
    </source>
</reference>
<proteinExistence type="predicted"/>
<sequence>YEKFGFEKEGILKKETLINGVYYDLIAMGLFI</sequence>
<dbReference type="Gene3D" id="3.40.630.30">
    <property type="match status" value="1"/>
</dbReference>
<dbReference type="GO" id="GO:0016740">
    <property type="term" value="F:transferase activity"/>
    <property type="evidence" value="ECO:0007669"/>
    <property type="project" value="UniProtKB-KW"/>
</dbReference>
<dbReference type="InterPro" id="IPR016181">
    <property type="entry name" value="Acyl_CoA_acyltransferase"/>
</dbReference>
<evidence type="ECO:0000313" key="2">
    <source>
        <dbReference type="Proteomes" id="UP000011944"/>
    </source>
</evidence>
<feature type="non-terminal residue" evidence="1">
    <location>
        <position position="1"/>
    </location>
</feature>
<evidence type="ECO:0000313" key="1">
    <source>
        <dbReference type="EMBL" id="EKN40155.1"/>
    </source>
</evidence>
<dbReference type="EMBL" id="AMXI01001334">
    <property type="protein sequence ID" value="EKN40155.1"/>
    <property type="molecule type" value="Genomic_DNA"/>
</dbReference>
<dbReference type="SUPFAM" id="SSF55729">
    <property type="entry name" value="Acyl-CoA N-acyltransferases (Nat)"/>
    <property type="match status" value="1"/>
</dbReference>
<gene>
    <name evidence="1" type="ORF">CFSAN001627_21524</name>
</gene>
<protein>
    <submittedName>
        <fullName evidence="1">GNAT family acetyltransferase</fullName>
    </submittedName>
</protein>
<organism evidence="1 2">
    <name type="scientific">Clostridium botulinum CFSAN001627</name>
    <dbReference type="NCBI Taxonomy" id="1232189"/>
    <lineage>
        <taxon>Bacteria</taxon>
        <taxon>Bacillati</taxon>
        <taxon>Bacillota</taxon>
        <taxon>Clostridia</taxon>
        <taxon>Eubacteriales</taxon>
        <taxon>Clostridiaceae</taxon>
        <taxon>Clostridium</taxon>
    </lineage>
</organism>
<dbReference type="AlphaFoldDB" id="M1ZU82"/>
<reference evidence="1 2" key="2">
    <citation type="submission" date="2013-03" db="EMBL/GenBank/DDBJ databases">
        <title>Diversity in Clostridium botulinum.</title>
        <authorList>
            <person name="Timme R.E."/>
            <person name="Allard M."/>
            <person name="Luo Y."/>
            <person name="Strain E."/>
            <person name="Gonzalez-Escalona N."/>
            <person name="Brown E."/>
        </authorList>
    </citation>
    <scope>NUCLEOTIDE SEQUENCE [LARGE SCALE GENOMIC DNA]</scope>
    <source>
        <strain evidence="1 2">CFSAN001627</strain>
    </source>
</reference>
<dbReference type="Proteomes" id="UP000011944">
    <property type="component" value="Unassembled WGS sequence"/>
</dbReference>
<accession>M1ZU82</accession>
<comment type="caution">
    <text evidence="1">The sequence shown here is derived from an EMBL/GenBank/DDBJ whole genome shotgun (WGS) entry which is preliminary data.</text>
</comment>
<name>M1ZU82_CLOBO</name>
<keyword evidence="1" id="KW-0808">Transferase</keyword>